<comment type="caution">
    <text evidence="10">The sequence shown here is derived from an EMBL/GenBank/DDBJ whole genome shotgun (WGS) entry which is preliminary data.</text>
</comment>
<keyword evidence="4 10" id="KW-0223">Dioxygenase</keyword>
<keyword evidence="6" id="KW-0408">Iron</keyword>
<evidence type="ECO:0000256" key="8">
    <source>
        <dbReference type="ARBA" id="ARBA00023027"/>
    </source>
</evidence>
<keyword evidence="7" id="KW-0411">Iron-sulfur</keyword>
<evidence type="ECO:0000313" key="10">
    <source>
        <dbReference type="EMBL" id="MFG1253065.1"/>
    </source>
</evidence>
<reference evidence="10 11" key="1">
    <citation type="submission" date="2024-02" db="EMBL/GenBank/DDBJ databases">
        <title>Expansion and revision of Xanthobacter and proposal of Roseixanthobacter gen. nov.</title>
        <authorList>
            <person name="Soltysiak M.P.M."/>
            <person name="Jalihal A."/>
            <person name="Ory A."/>
            <person name="Chrisophersen C."/>
            <person name="Lee A.D."/>
            <person name="Boulton J."/>
            <person name="Springer M."/>
        </authorList>
    </citation>
    <scope>NUCLEOTIDE SEQUENCE [LARGE SCALE GENOMIC DNA]</scope>
    <source>
        <strain evidence="10 11">CB5</strain>
    </source>
</reference>
<proteinExistence type="inferred from homology"/>
<name>A0ABW6ZJF7_9HYPH</name>
<dbReference type="PANTHER" id="PTHR43756:SF1">
    <property type="entry name" value="3-PHENYLPROPIONATE_CINNAMIC ACID DIOXYGENASE SUBUNIT ALPHA"/>
    <property type="match status" value="1"/>
</dbReference>
<dbReference type="Proteomes" id="UP001604043">
    <property type="component" value="Unassembled WGS sequence"/>
</dbReference>
<dbReference type="Pfam" id="PF00848">
    <property type="entry name" value="Ring_hydroxyl_A"/>
    <property type="match status" value="1"/>
</dbReference>
<keyword evidence="11" id="KW-1185">Reference proteome</keyword>
<dbReference type="InterPro" id="IPR017941">
    <property type="entry name" value="Rieske_2Fe-2S"/>
</dbReference>
<dbReference type="GO" id="GO:0051213">
    <property type="term" value="F:dioxygenase activity"/>
    <property type="evidence" value="ECO:0007669"/>
    <property type="project" value="UniProtKB-KW"/>
</dbReference>
<comment type="similarity">
    <text evidence="1">Belongs to the bacterial ring-hydroxylating dioxygenase alpha subunit family.</text>
</comment>
<dbReference type="InterPro" id="IPR036922">
    <property type="entry name" value="Rieske_2Fe-2S_sf"/>
</dbReference>
<dbReference type="InterPro" id="IPR015879">
    <property type="entry name" value="Ring_hydroxy_dOase_asu_C_dom"/>
</dbReference>
<protein>
    <submittedName>
        <fullName evidence="10">Aromatic ring-hydroxylating dioxygenase subunit alpha</fullName>
    </submittedName>
</protein>
<dbReference type="EMBL" id="JBAFUR010000003">
    <property type="protein sequence ID" value="MFG1253065.1"/>
    <property type="molecule type" value="Genomic_DNA"/>
</dbReference>
<evidence type="ECO:0000256" key="5">
    <source>
        <dbReference type="ARBA" id="ARBA00023002"/>
    </source>
</evidence>
<evidence type="ECO:0000256" key="3">
    <source>
        <dbReference type="ARBA" id="ARBA00022723"/>
    </source>
</evidence>
<gene>
    <name evidence="10" type="ORF">V5F30_12730</name>
</gene>
<accession>A0ABW6ZJF7</accession>
<dbReference type="InterPro" id="IPR001663">
    <property type="entry name" value="Rng_hydr_dOase-A"/>
</dbReference>
<sequence>MPHAAVSEAAQAHDYRALIEPARINSRLYYDPAIFQEELEKIWYKTWVYVGHTSEIPNKNDYVTKSIGPMPVLMVRDREGEVRLLLNKCPHRGNQLCAYQKGNRTSFTCPYHSWTFSNTGDLMGYALPEGYEGQSKAGLNLGKVPRIAIYRGFVFGSMAAEGISLEEHLGGAKAALDQLLDNSPTGELELTAGFLQHRTKANWKFMLENETDGYHPGFVHGSVFQVTSSGIGSLYGAESTALTRDYGNGHTEFDLRPEWRKHDKPLQWFGTTPERLPEYVKSMNAAYGEERAREIMIDGSPHVMIFPNLFIAEIQIFVLQPVAVDETIQHVTAVQFKGAPDINRRLRQQTMGSVGPAGLLLADDTEMYERNHRGAQILDPEWLVLSRGLHRERLDENGYRIAHSTDETPQRGIWRHYLNLMTEAR</sequence>
<dbReference type="PRINTS" id="PR00090">
    <property type="entry name" value="RNGDIOXGNASE"/>
</dbReference>
<dbReference type="PANTHER" id="PTHR43756">
    <property type="entry name" value="CHOLINE MONOOXYGENASE, CHLOROPLASTIC"/>
    <property type="match status" value="1"/>
</dbReference>
<evidence type="ECO:0000259" key="9">
    <source>
        <dbReference type="PROSITE" id="PS51296"/>
    </source>
</evidence>
<dbReference type="RefSeq" id="WP_394009097.1">
    <property type="nucleotide sequence ID" value="NZ_JBAFUR010000003.1"/>
</dbReference>
<keyword evidence="3" id="KW-0479">Metal-binding</keyword>
<dbReference type="SUPFAM" id="SSF55961">
    <property type="entry name" value="Bet v1-like"/>
    <property type="match status" value="1"/>
</dbReference>
<dbReference type="Gene3D" id="3.90.380.10">
    <property type="entry name" value="Naphthalene 1,2-dioxygenase Alpha Subunit, Chain A, domain 1"/>
    <property type="match status" value="1"/>
</dbReference>
<evidence type="ECO:0000256" key="4">
    <source>
        <dbReference type="ARBA" id="ARBA00022964"/>
    </source>
</evidence>
<feature type="domain" description="Rieske" evidence="9">
    <location>
        <begin position="47"/>
        <end position="121"/>
    </location>
</feature>
<evidence type="ECO:0000256" key="1">
    <source>
        <dbReference type="ARBA" id="ARBA00008751"/>
    </source>
</evidence>
<dbReference type="PROSITE" id="PS00570">
    <property type="entry name" value="RING_HYDROXYL_ALPHA"/>
    <property type="match status" value="1"/>
</dbReference>
<keyword evidence="8" id="KW-0520">NAD</keyword>
<keyword evidence="2" id="KW-0001">2Fe-2S</keyword>
<evidence type="ECO:0000256" key="7">
    <source>
        <dbReference type="ARBA" id="ARBA00023014"/>
    </source>
</evidence>
<dbReference type="Gene3D" id="2.102.10.10">
    <property type="entry name" value="Rieske [2Fe-2S] iron-sulphur domain"/>
    <property type="match status" value="1"/>
</dbReference>
<evidence type="ECO:0000256" key="2">
    <source>
        <dbReference type="ARBA" id="ARBA00022714"/>
    </source>
</evidence>
<evidence type="ECO:0000313" key="11">
    <source>
        <dbReference type="Proteomes" id="UP001604043"/>
    </source>
</evidence>
<dbReference type="PROSITE" id="PS51296">
    <property type="entry name" value="RIESKE"/>
    <property type="match status" value="1"/>
</dbReference>
<keyword evidence="5" id="KW-0560">Oxidoreductase</keyword>
<evidence type="ECO:0000256" key="6">
    <source>
        <dbReference type="ARBA" id="ARBA00023004"/>
    </source>
</evidence>
<dbReference type="CDD" id="cd08879">
    <property type="entry name" value="RHO_alpha_C_AntDO-like"/>
    <property type="match status" value="1"/>
</dbReference>
<dbReference type="InterPro" id="IPR015881">
    <property type="entry name" value="ARHD_Rieske_2Fe_2S"/>
</dbReference>
<dbReference type="SUPFAM" id="SSF50022">
    <property type="entry name" value="ISP domain"/>
    <property type="match status" value="1"/>
</dbReference>
<dbReference type="Pfam" id="PF00355">
    <property type="entry name" value="Rieske"/>
    <property type="match status" value="1"/>
</dbReference>
<organism evidence="10 11">
    <name type="scientific">Xanthobacter aminoxidans</name>
    <dbReference type="NCBI Taxonomy" id="186280"/>
    <lineage>
        <taxon>Bacteria</taxon>
        <taxon>Pseudomonadati</taxon>
        <taxon>Pseudomonadota</taxon>
        <taxon>Alphaproteobacteria</taxon>
        <taxon>Hyphomicrobiales</taxon>
        <taxon>Xanthobacteraceae</taxon>
        <taxon>Xanthobacter</taxon>
    </lineage>
</organism>